<dbReference type="GO" id="GO:0003735">
    <property type="term" value="F:structural constituent of ribosome"/>
    <property type="evidence" value="ECO:0007669"/>
    <property type="project" value="InterPro"/>
</dbReference>
<feature type="region of interest" description="Disordered" evidence="5">
    <location>
        <begin position="1"/>
        <end position="24"/>
    </location>
</feature>
<comment type="similarity">
    <text evidence="1 4">Belongs to the eukaryotic ribosomal protein eL6 family.</text>
</comment>
<feature type="compositionally biased region" description="Low complexity" evidence="5">
    <location>
        <begin position="1"/>
        <end position="18"/>
    </location>
</feature>
<evidence type="ECO:0000256" key="5">
    <source>
        <dbReference type="SAM" id="MobiDB-lite"/>
    </source>
</evidence>
<keyword evidence="2 4" id="KW-0689">Ribosomal protein</keyword>
<dbReference type="SUPFAM" id="SSF50104">
    <property type="entry name" value="Translation proteins SH3-like domain"/>
    <property type="match status" value="1"/>
</dbReference>
<protein>
    <recommendedName>
        <fullName evidence="4">60S ribosomal protein L6</fullName>
    </recommendedName>
</protein>
<evidence type="ECO:0000313" key="7">
    <source>
        <dbReference type="Proteomes" id="UP000018050"/>
    </source>
</evidence>
<dbReference type="PROSITE" id="PS01170">
    <property type="entry name" value="RIBOSOMAL_L6E"/>
    <property type="match status" value="1"/>
</dbReference>
<sequence>MSQAKRTSAGAAVAAAGKGARGGRFRLRRKNKRATDLKRQALGKTSCKLRKSITPGTVLILLSSGYRGKRVVCLKQLEPSGLLLVTGPFTVNGVPLRRVNPRYVIATSTKIDVSGVNLNGITDSLFTRTAKEKREERKMRTKDDTSMFVQQDTATQKTLPEERKKLQEQVDKALLAVVNKDALLKQYLKTRFTLRSNMAPHAMKF</sequence>
<evidence type="ECO:0000313" key="6">
    <source>
        <dbReference type="EMBL" id="CDI84521.1"/>
    </source>
</evidence>
<dbReference type="VEuPathDB" id="ToxoDB:EAH_00015950"/>
<keyword evidence="3 4" id="KW-0687">Ribonucleoprotein</keyword>
<dbReference type="GeneID" id="25269665"/>
<dbReference type="GO" id="GO:0003723">
    <property type="term" value="F:RNA binding"/>
    <property type="evidence" value="ECO:0007669"/>
    <property type="project" value="TreeGrafter"/>
</dbReference>
<dbReference type="PANTHER" id="PTHR10715:SF0">
    <property type="entry name" value="LARGE RIBOSOMAL SUBUNIT PROTEIN EL6"/>
    <property type="match status" value="1"/>
</dbReference>
<dbReference type="AlphaFoldDB" id="U6GWC3"/>
<dbReference type="InterPro" id="IPR014722">
    <property type="entry name" value="Rib_uL2_dom2"/>
</dbReference>
<dbReference type="FunFam" id="2.30.30.30:FF:000014">
    <property type="entry name" value="60S ribosomal protein L6"/>
    <property type="match status" value="1"/>
</dbReference>
<gene>
    <name evidence="6" type="ORF">EAH_00015950</name>
</gene>
<dbReference type="Pfam" id="PF01159">
    <property type="entry name" value="Ribosomal_L6e"/>
    <property type="match status" value="1"/>
</dbReference>
<dbReference type="InterPro" id="IPR049633">
    <property type="entry name" value="Ribosomal_eL6_CS"/>
</dbReference>
<dbReference type="InterPro" id="IPR008991">
    <property type="entry name" value="Translation_prot_SH3-like_sf"/>
</dbReference>
<dbReference type="GO" id="GO:0000027">
    <property type="term" value="P:ribosomal large subunit assembly"/>
    <property type="evidence" value="ECO:0007669"/>
    <property type="project" value="TreeGrafter"/>
</dbReference>
<dbReference type="InterPro" id="IPR041997">
    <property type="entry name" value="Ribosomal_eL6_KOW"/>
</dbReference>
<dbReference type="EMBL" id="HG673707">
    <property type="protein sequence ID" value="CDI84521.1"/>
    <property type="molecule type" value="Genomic_DNA"/>
</dbReference>
<dbReference type="OrthoDB" id="2436667at2759"/>
<dbReference type="PANTHER" id="PTHR10715">
    <property type="entry name" value="60S RIBOSOMAL PROTEIN L6"/>
    <property type="match status" value="1"/>
</dbReference>
<name>U6GWC3_EIMAC</name>
<dbReference type="GO" id="GO:0002181">
    <property type="term" value="P:cytoplasmic translation"/>
    <property type="evidence" value="ECO:0007669"/>
    <property type="project" value="TreeGrafter"/>
</dbReference>
<evidence type="ECO:0000256" key="4">
    <source>
        <dbReference type="RuleBase" id="RU000662"/>
    </source>
</evidence>
<dbReference type="RefSeq" id="XP_013246525.1">
    <property type="nucleotide sequence ID" value="XM_013391071.1"/>
</dbReference>
<dbReference type="OMA" id="KWYNADD"/>
<organism evidence="6 7">
    <name type="scientific">Eimeria acervulina</name>
    <name type="common">Coccidian parasite</name>
    <dbReference type="NCBI Taxonomy" id="5801"/>
    <lineage>
        <taxon>Eukaryota</taxon>
        <taxon>Sar</taxon>
        <taxon>Alveolata</taxon>
        <taxon>Apicomplexa</taxon>
        <taxon>Conoidasida</taxon>
        <taxon>Coccidia</taxon>
        <taxon>Eucoccidiorida</taxon>
        <taxon>Eimeriorina</taxon>
        <taxon>Eimeriidae</taxon>
        <taxon>Eimeria</taxon>
    </lineage>
</organism>
<proteinExistence type="inferred from homology"/>
<dbReference type="Proteomes" id="UP000018050">
    <property type="component" value="Unassembled WGS sequence"/>
</dbReference>
<dbReference type="InterPro" id="IPR000915">
    <property type="entry name" value="60S_ribosomal_eL6"/>
</dbReference>
<accession>U6GWC3</accession>
<reference evidence="6" key="2">
    <citation type="submission" date="2013-10" db="EMBL/GenBank/DDBJ databases">
        <authorList>
            <person name="Aslett M."/>
        </authorList>
    </citation>
    <scope>NUCLEOTIDE SEQUENCE</scope>
    <source>
        <strain evidence="6">Houghton</strain>
    </source>
</reference>
<dbReference type="Gene3D" id="2.30.30.30">
    <property type="match status" value="1"/>
</dbReference>
<evidence type="ECO:0000256" key="2">
    <source>
        <dbReference type="ARBA" id="ARBA00022980"/>
    </source>
</evidence>
<evidence type="ECO:0000256" key="3">
    <source>
        <dbReference type="ARBA" id="ARBA00023274"/>
    </source>
</evidence>
<reference evidence="6" key="1">
    <citation type="submission" date="2013-10" db="EMBL/GenBank/DDBJ databases">
        <title>Genomic analysis of the causative agents of coccidiosis in chickens.</title>
        <authorList>
            <person name="Reid A.J."/>
            <person name="Blake D."/>
            <person name="Billington K."/>
            <person name="Browne H."/>
            <person name="Dunn M."/>
            <person name="Hung S."/>
            <person name="Kawahara F."/>
            <person name="Miranda-Saavedra D."/>
            <person name="Mourier T."/>
            <person name="Nagra H."/>
            <person name="Otto T.D."/>
            <person name="Rawlings N."/>
            <person name="Sanchez A."/>
            <person name="Sanders M."/>
            <person name="Subramaniam C."/>
            <person name="Tay Y."/>
            <person name="Dear P."/>
            <person name="Doerig C."/>
            <person name="Gruber A."/>
            <person name="Parkinson J."/>
            <person name="Shirley M."/>
            <person name="Wan K.L."/>
            <person name="Berriman M."/>
            <person name="Tomley F."/>
            <person name="Pain A."/>
        </authorList>
    </citation>
    <scope>NUCLEOTIDE SEQUENCE</scope>
    <source>
        <strain evidence="6">Houghton</strain>
    </source>
</reference>
<keyword evidence="7" id="KW-1185">Reference proteome</keyword>
<dbReference type="CDD" id="cd13156">
    <property type="entry name" value="KOW_RPL6"/>
    <property type="match status" value="1"/>
</dbReference>
<dbReference type="GO" id="GO:0022625">
    <property type="term" value="C:cytosolic large ribosomal subunit"/>
    <property type="evidence" value="ECO:0007669"/>
    <property type="project" value="TreeGrafter"/>
</dbReference>
<evidence type="ECO:0000256" key="1">
    <source>
        <dbReference type="ARBA" id="ARBA00010592"/>
    </source>
</evidence>